<evidence type="ECO:0000313" key="2">
    <source>
        <dbReference type="Proteomes" id="UP000186535"/>
    </source>
</evidence>
<comment type="caution">
    <text evidence="1">The sequence shown here is derived from an EMBL/GenBank/DDBJ whole genome shotgun (WGS) entry which is preliminary data.</text>
</comment>
<organism evidence="1 2">
    <name type="scientific">Bacillus cereus</name>
    <dbReference type="NCBI Taxonomy" id="1396"/>
    <lineage>
        <taxon>Bacteria</taxon>
        <taxon>Bacillati</taxon>
        <taxon>Bacillota</taxon>
        <taxon>Bacilli</taxon>
        <taxon>Bacillales</taxon>
        <taxon>Bacillaceae</taxon>
        <taxon>Bacillus</taxon>
        <taxon>Bacillus cereus group</taxon>
    </lineage>
</organism>
<accession>A0A1Q4L138</accession>
<name>A0A1Q4L138_BACCE</name>
<gene>
    <name evidence="1" type="ORF">BJR07_29970</name>
</gene>
<protein>
    <submittedName>
        <fullName evidence="1">Uncharacterized protein</fullName>
    </submittedName>
</protein>
<reference evidence="1 2" key="1">
    <citation type="submission" date="2016-11" db="EMBL/GenBank/DDBJ databases">
        <title>Identification of Bacillus cereus isolated from egg-white.</title>
        <authorList>
            <person name="Soni A."/>
            <person name="Oey I."/>
            <person name="Silcock P."/>
            <person name="Bremer P."/>
        </authorList>
    </citation>
    <scope>NUCLEOTIDE SEQUENCE [LARGE SCALE GENOMIC DNA]</scope>
    <source>
        <strain evidence="1 2">NZAS03</strain>
    </source>
</reference>
<dbReference type="EMBL" id="MPON01000037">
    <property type="protein sequence ID" value="OKA30497.1"/>
    <property type="molecule type" value="Genomic_DNA"/>
</dbReference>
<proteinExistence type="predicted"/>
<evidence type="ECO:0000313" key="1">
    <source>
        <dbReference type="EMBL" id="OKA30497.1"/>
    </source>
</evidence>
<dbReference type="AlphaFoldDB" id="A0A1Q4L138"/>
<sequence>MQKQKIINRLIDLKCYRTKDRQLWELDELELTVLLIVTTIKQIKGINNMKFEIQCSCGMNVMANLVEKEFENDGMVTTVLPIIATEDNGIGGIMVNTDNKAIQVKCTNCNKTARFLLEMPLEINDPEAAKEMDWSKVSFFEQEGK</sequence>
<dbReference type="Proteomes" id="UP000186535">
    <property type="component" value="Unassembled WGS sequence"/>
</dbReference>